<feature type="transmembrane region" description="Helical" evidence="1">
    <location>
        <begin position="74"/>
        <end position="96"/>
    </location>
</feature>
<accession>A0A8J7WSR1</accession>
<dbReference type="AlphaFoldDB" id="A0A8J7WSR1"/>
<feature type="transmembrane region" description="Helical" evidence="1">
    <location>
        <begin position="192"/>
        <end position="211"/>
    </location>
</feature>
<keyword evidence="1" id="KW-0472">Membrane</keyword>
<keyword evidence="1" id="KW-1133">Transmembrane helix</keyword>
<keyword evidence="1" id="KW-0812">Transmembrane</keyword>
<feature type="transmembrane region" description="Helical" evidence="1">
    <location>
        <begin position="103"/>
        <end position="122"/>
    </location>
</feature>
<evidence type="ECO:0000313" key="3">
    <source>
        <dbReference type="Proteomes" id="UP000677913"/>
    </source>
</evidence>
<gene>
    <name evidence="2" type="ORF">KGA66_22230</name>
</gene>
<evidence type="ECO:0000313" key="2">
    <source>
        <dbReference type="EMBL" id="MBS2965787.1"/>
    </source>
</evidence>
<protein>
    <recommendedName>
        <fullName evidence="4">Intracellular septation protein A</fullName>
    </recommendedName>
</protein>
<dbReference type="EMBL" id="JAGSXH010000101">
    <property type="protein sequence ID" value="MBS2965787.1"/>
    <property type="molecule type" value="Genomic_DNA"/>
</dbReference>
<reference evidence="2" key="1">
    <citation type="submission" date="2021-04" db="EMBL/GenBank/DDBJ databases">
        <title>Genome based classification of Actinospica acidithermotolerans sp. nov., an actinobacterium isolated from an Indonesian hot spring.</title>
        <authorList>
            <person name="Kusuma A.B."/>
            <person name="Putra K.E."/>
            <person name="Nafisah S."/>
            <person name="Loh J."/>
            <person name="Nouioui I."/>
            <person name="Goodfellow M."/>
        </authorList>
    </citation>
    <scope>NUCLEOTIDE SEQUENCE</scope>
    <source>
        <strain evidence="2">DSM 45618</strain>
    </source>
</reference>
<sequence length="270" mass="28544">MTGDEEAAAAHQAQRPAAQDLAAQMAAAQMAAAQMAAREPAARTPPSRRAALLIALWDMAAPAALYYGLRADGISMFAALLAGAALPALSFALQWIRRRHLDALGMFGAGMMLLGVAASLIGGGARLLLARDGWVTAVAGLWFAGSARARRPLVYSSAQPLLEGRFRSDGTPWEVLWADHPAFRRIWRVSTVIWGTAMLGDAAARIVMAYVLPVDAVPALNALLWPITLVALQVVNGAYYEIAGLWRITSGKARSGGEGAVPPPATRPKQ</sequence>
<keyword evidence="3" id="KW-1185">Reference proteome</keyword>
<dbReference type="NCBIfam" id="NF041646">
    <property type="entry name" value="VC0807_fam"/>
    <property type="match status" value="1"/>
</dbReference>
<evidence type="ECO:0008006" key="4">
    <source>
        <dbReference type="Google" id="ProtNLM"/>
    </source>
</evidence>
<comment type="caution">
    <text evidence="2">The sequence shown here is derived from an EMBL/GenBank/DDBJ whole genome shotgun (WGS) entry which is preliminary data.</text>
</comment>
<name>A0A8J7WSR1_9ACTN</name>
<feature type="transmembrane region" description="Helical" evidence="1">
    <location>
        <begin position="223"/>
        <end position="242"/>
    </location>
</feature>
<dbReference type="Proteomes" id="UP000677913">
    <property type="component" value="Unassembled WGS sequence"/>
</dbReference>
<feature type="transmembrane region" description="Helical" evidence="1">
    <location>
        <begin position="50"/>
        <end position="68"/>
    </location>
</feature>
<organism evidence="2 3">
    <name type="scientific">Actinocrinis puniceicyclus</name>
    <dbReference type="NCBI Taxonomy" id="977794"/>
    <lineage>
        <taxon>Bacteria</taxon>
        <taxon>Bacillati</taxon>
        <taxon>Actinomycetota</taxon>
        <taxon>Actinomycetes</taxon>
        <taxon>Catenulisporales</taxon>
        <taxon>Actinospicaceae</taxon>
        <taxon>Actinocrinis</taxon>
    </lineage>
</organism>
<dbReference type="RefSeq" id="WP_211470208.1">
    <property type="nucleotide sequence ID" value="NZ_JAGSXH010000101.1"/>
</dbReference>
<evidence type="ECO:0000256" key="1">
    <source>
        <dbReference type="SAM" id="Phobius"/>
    </source>
</evidence>
<proteinExistence type="predicted"/>